<sequence length="442" mass="48745">MDQGYFRTLLSTKSESTSAPSTSRGSLLPQPGSTKQKIAVISSTEAAFKPRKVKKAEKYRDRASERRHGEGNDYAQVEAVLEEFEKSTADQDKSTVDSKRSFLGGDEEHSILVKGLDMALLERNKAKEASGKAAEEDDELEKAFLEVGKPSAPEVPPASGKNGKKRTREDIIRDLKNKKSGGEPTSSTSQDPELNKGKFKPIGFKPIGAPSEEKPKKRKVKSEGEKKKKKRKVAEDADNEKGKTVEITKNEDTNDTPGPAPNETAAVPPMQKVPEPEPEIPDDFDIFADAGEYEGVDLGDDDDDESESRPKGEKELEQNDMAPTNPKLRPGRWFADDDGDEEMDREETLAAPLLPAAPDASGSVMSIQRQPQAEDEEGQLDEEEEPARLVALSSSTLPSIKDFLAMDEAAEKAEKKKKRKEKQKNKQGEMTAEARADRDYKR</sequence>
<feature type="compositionally biased region" description="Acidic residues" evidence="3">
    <location>
        <begin position="373"/>
        <end position="385"/>
    </location>
</feature>
<dbReference type="GO" id="GO:0000246">
    <property type="term" value="F:Delta24(24-1) sterol reductase activity"/>
    <property type="evidence" value="ECO:0007669"/>
    <property type="project" value="UniProtKB-EC"/>
</dbReference>
<feature type="compositionally biased region" description="Acidic residues" evidence="3">
    <location>
        <begin position="276"/>
        <end position="306"/>
    </location>
</feature>
<feature type="compositionally biased region" description="Basic and acidic residues" evidence="3">
    <location>
        <begin position="167"/>
        <end position="181"/>
    </location>
</feature>
<feature type="region of interest" description="Disordered" evidence="3">
    <location>
        <begin position="51"/>
        <end position="108"/>
    </location>
</feature>
<feature type="compositionally biased region" description="Basic and acidic residues" evidence="3">
    <location>
        <begin position="424"/>
        <end position="442"/>
    </location>
</feature>
<evidence type="ECO:0000313" key="6">
    <source>
        <dbReference type="Proteomes" id="UP001437256"/>
    </source>
</evidence>
<feature type="region of interest" description="Disordered" evidence="3">
    <location>
        <begin position="1"/>
        <end position="36"/>
    </location>
</feature>
<evidence type="ECO:0000256" key="1">
    <source>
        <dbReference type="ARBA" id="ARBA00004123"/>
    </source>
</evidence>
<dbReference type="EC" id="1.3.1.71" evidence="5"/>
<evidence type="ECO:0000313" key="5">
    <source>
        <dbReference type="EMBL" id="KAL0065856.1"/>
    </source>
</evidence>
<feature type="compositionally biased region" description="Polar residues" evidence="3">
    <location>
        <begin position="183"/>
        <end position="192"/>
    </location>
</feature>
<keyword evidence="5" id="KW-0560">Oxidoreductase</keyword>
<comment type="caution">
    <text evidence="5">The sequence shown here is derived from an EMBL/GenBank/DDBJ whole genome shotgun (WGS) entry which is preliminary data.</text>
</comment>
<feature type="compositionally biased region" description="Acidic residues" evidence="3">
    <location>
        <begin position="336"/>
        <end position="345"/>
    </location>
</feature>
<evidence type="ECO:0000259" key="4">
    <source>
        <dbReference type="Pfam" id="PF07808"/>
    </source>
</evidence>
<feature type="compositionally biased region" description="Basic and acidic residues" evidence="3">
    <location>
        <begin position="56"/>
        <end position="71"/>
    </location>
</feature>
<dbReference type="PANTHER" id="PTHR12765">
    <property type="entry name" value="RED PROTEIN IK FACTOR CYTOKINE IK"/>
    <property type="match status" value="1"/>
</dbReference>
<feature type="compositionally biased region" description="Basic and acidic residues" evidence="3">
    <location>
        <begin position="83"/>
        <end position="108"/>
    </location>
</feature>
<organism evidence="5 6">
    <name type="scientific">Marasmius tenuissimus</name>
    <dbReference type="NCBI Taxonomy" id="585030"/>
    <lineage>
        <taxon>Eukaryota</taxon>
        <taxon>Fungi</taxon>
        <taxon>Dikarya</taxon>
        <taxon>Basidiomycota</taxon>
        <taxon>Agaricomycotina</taxon>
        <taxon>Agaricomycetes</taxon>
        <taxon>Agaricomycetidae</taxon>
        <taxon>Agaricales</taxon>
        <taxon>Marasmiineae</taxon>
        <taxon>Marasmiaceae</taxon>
        <taxon>Marasmius</taxon>
    </lineage>
</organism>
<dbReference type="InterPro" id="IPR039896">
    <property type="entry name" value="Red-like"/>
</dbReference>
<gene>
    <name evidence="5" type="primary">ERG4_2</name>
    <name evidence="5" type="ORF">AAF712_007160</name>
</gene>
<feature type="compositionally biased region" description="Polar residues" evidence="3">
    <location>
        <begin position="9"/>
        <end position="36"/>
    </location>
</feature>
<reference evidence="5 6" key="1">
    <citation type="submission" date="2024-05" db="EMBL/GenBank/DDBJ databases">
        <title>A draft genome resource for the thread blight pathogen Marasmius tenuissimus strain MS-2.</title>
        <authorList>
            <person name="Yulfo-Soto G.E."/>
            <person name="Baruah I.K."/>
            <person name="Amoako-Attah I."/>
            <person name="Bukari Y."/>
            <person name="Meinhardt L.W."/>
            <person name="Bailey B.A."/>
            <person name="Cohen S.P."/>
        </authorList>
    </citation>
    <scope>NUCLEOTIDE SEQUENCE [LARGE SCALE GENOMIC DNA]</scope>
    <source>
        <strain evidence="5 6">MS-2</strain>
    </source>
</reference>
<keyword evidence="6" id="KW-1185">Reference proteome</keyword>
<protein>
    <submittedName>
        <fullName evidence="5">C-24(28) sterol reductase</fullName>
        <ecNumber evidence="5">1.3.1.71</ecNumber>
    </submittedName>
</protein>
<dbReference type="EMBL" id="JBBXMP010000042">
    <property type="protein sequence ID" value="KAL0065856.1"/>
    <property type="molecule type" value="Genomic_DNA"/>
</dbReference>
<name>A0ABR2ZVV0_9AGAR</name>
<feature type="compositionally biased region" description="Basic and acidic residues" evidence="3">
    <location>
        <begin position="211"/>
        <end position="226"/>
    </location>
</feature>
<dbReference type="Proteomes" id="UP001437256">
    <property type="component" value="Unassembled WGS sequence"/>
</dbReference>
<keyword evidence="2" id="KW-0539">Nucleus</keyword>
<feature type="domain" description="RED-like N-terminal" evidence="4">
    <location>
        <begin position="51"/>
        <end position="144"/>
    </location>
</feature>
<comment type="subcellular location">
    <subcellularLocation>
        <location evidence="1">Nucleus</location>
    </subcellularLocation>
</comment>
<evidence type="ECO:0000256" key="3">
    <source>
        <dbReference type="SAM" id="MobiDB-lite"/>
    </source>
</evidence>
<feature type="compositionally biased region" description="Basic and acidic residues" evidence="3">
    <location>
        <begin position="307"/>
        <end position="317"/>
    </location>
</feature>
<feature type="compositionally biased region" description="Basic and acidic residues" evidence="3">
    <location>
        <begin position="125"/>
        <end position="134"/>
    </location>
</feature>
<evidence type="ECO:0000256" key="2">
    <source>
        <dbReference type="ARBA" id="ARBA00023242"/>
    </source>
</evidence>
<proteinExistence type="predicted"/>
<feature type="region of interest" description="Disordered" evidence="3">
    <location>
        <begin position="125"/>
        <end position="442"/>
    </location>
</feature>
<feature type="compositionally biased region" description="Basic and acidic residues" evidence="3">
    <location>
        <begin position="233"/>
        <end position="252"/>
    </location>
</feature>
<dbReference type="Pfam" id="PF07808">
    <property type="entry name" value="RED_N"/>
    <property type="match status" value="1"/>
</dbReference>
<feature type="compositionally biased region" description="Low complexity" evidence="3">
    <location>
        <begin position="349"/>
        <end position="358"/>
    </location>
</feature>
<dbReference type="InterPro" id="IPR012916">
    <property type="entry name" value="RED_N"/>
</dbReference>
<accession>A0ABR2ZVV0</accession>